<dbReference type="AlphaFoldDB" id="A0A975SZD0"/>
<evidence type="ECO:0000256" key="1">
    <source>
        <dbReference type="SAM" id="Phobius"/>
    </source>
</evidence>
<gene>
    <name evidence="3" type="ORF">KRR39_01505</name>
</gene>
<keyword evidence="1" id="KW-0472">Membrane</keyword>
<reference evidence="3" key="1">
    <citation type="submission" date="2021-06" db="EMBL/GenBank/DDBJ databases">
        <title>Complete genome sequence of Nocardioides sp. G188.</title>
        <authorList>
            <person name="Im W.-T."/>
        </authorList>
    </citation>
    <scope>NUCLEOTIDE SEQUENCE</scope>
    <source>
        <strain evidence="3">G188</strain>
    </source>
</reference>
<dbReference type="Proteomes" id="UP000683575">
    <property type="component" value="Chromosome"/>
</dbReference>
<organism evidence="3 4">
    <name type="scientific">Nocardioides panacis</name>
    <dbReference type="NCBI Taxonomy" id="2849501"/>
    <lineage>
        <taxon>Bacteria</taxon>
        <taxon>Bacillati</taxon>
        <taxon>Actinomycetota</taxon>
        <taxon>Actinomycetes</taxon>
        <taxon>Propionibacteriales</taxon>
        <taxon>Nocardioidaceae</taxon>
        <taxon>Nocardioides</taxon>
    </lineage>
</organism>
<keyword evidence="1" id="KW-1133">Transmembrane helix</keyword>
<dbReference type="RefSeq" id="WP_216940095.1">
    <property type="nucleotide sequence ID" value="NZ_CP077062.1"/>
</dbReference>
<protein>
    <submittedName>
        <fullName evidence="3">DUF4129 domain-containing protein</fullName>
    </submittedName>
</protein>
<keyword evidence="1" id="KW-0812">Transmembrane</keyword>
<proteinExistence type="predicted"/>
<evidence type="ECO:0000259" key="2">
    <source>
        <dbReference type="Pfam" id="PF13559"/>
    </source>
</evidence>
<dbReference type="EMBL" id="CP077062">
    <property type="protein sequence ID" value="QWZ08577.1"/>
    <property type="molecule type" value="Genomic_DNA"/>
</dbReference>
<name>A0A975SZD0_9ACTN</name>
<feature type="domain" description="Protein-glutamine gamma-glutamyltransferase-like C-terminal" evidence="2">
    <location>
        <begin position="153"/>
        <end position="221"/>
    </location>
</feature>
<feature type="transmembrane region" description="Helical" evidence="1">
    <location>
        <begin position="79"/>
        <end position="100"/>
    </location>
</feature>
<dbReference type="KEGG" id="nps:KRR39_01505"/>
<evidence type="ECO:0000313" key="4">
    <source>
        <dbReference type="Proteomes" id="UP000683575"/>
    </source>
</evidence>
<keyword evidence="4" id="KW-1185">Reference proteome</keyword>
<dbReference type="InterPro" id="IPR025403">
    <property type="entry name" value="TgpA-like_C"/>
</dbReference>
<accession>A0A975SZD0</accession>
<sequence length="235" mass="25426">MTGTRRAPAGAALLPTVVVVGLLVLVWAAATGPVRMLHDSGRRYLFVPPPTPSETAEVTPGSSAREITKGVQQQVDLSWLGNVIATALLLAVCVLVFLVLRWGWLHRWRAPERPQEVDFDVLPDRLVEAMRADADAQVLAVDHGSPRNAIVACWLRLQEVATEAGLPPGPAETSTEFVVRALHTLDLDPRAIGSLAALYREARFSEHELGETARDDARSALAQLRDDLRAPGTVG</sequence>
<evidence type="ECO:0000313" key="3">
    <source>
        <dbReference type="EMBL" id="QWZ08577.1"/>
    </source>
</evidence>
<feature type="transmembrane region" description="Helical" evidence="1">
    <location>
        <begin position="12"/>
        <end position="30"/>
    </location>
</feature>
<dbReference type="Pfam" id="PF13559">
    <property type="entry name" value="DUF4129"/>
    <property type="match status" value="1"/>
</dbReference>